<gene>
    <name evidence="1" type="ORF">FA95DRAFT_1455396</name>
</gene>
<accession>A0ACB8R439</accession>
<reference evidence="1" key="1">
    <citation type="submission" date="2021-02" db="EMBL/GenBank/DDBJ databases">
        <authorList>
            <consortium name="DOE Joint Genome Institute"/>
            <person name="Ahrendt S."/>
            <person name="Looney B.P."/>
            <person name="Miyauchi S."/>
            <person name="Morin E."/>
            <person name="Drula E."/>
            <person name="Courty P.E."/>
            <person name="Chicoki N."/>
            <person name="Fauchery L."/>
            <person name="Kohler A."/>
            <person name="Kuo A."/>
            <person name="Labutti K."/>
            <person name="Pangilinan J."/>
            <person name="Lipzen A."/>
            <person name="Riley R."/>
            <person name="Andreopoulos W."/>
            <person name="He G."/>
            <person name="Johnson J."/>
            <person name="Barry K.W."/>
            <person name="Grigoriev I.V."/>
            <person name="Nagy L."/>
            <person name="Hibbett D."/>
            <person name="Henrissat B."/>
            <person name="Matheny P.B."/>
            <person name="Labbe J."/>
            <person name="Martin F."/>
        </authorList>
    </citation>
    <scope>NUCLEOTIDE SEQUENCE</scope>
    <source>
        <strain evidence="1">FP105234-sp</strain>
    </source>
</reference>
<evidence type="ECO:0000313" key="1">
    <source>
        <dbReference type="EMBL" id="KAI0038573.1"/>
    </source>
</evidence>
<reference evidence="1" key="2">
    <citation type="journal article" date="2022" name="New Phytol.">
        <title>Evolutionary transition to the ectomycorrhizal habit in the genomes of a hyperdiverse lineage of mushroom-forming fungi.</title>
        <authorList>
            <person name="Looney B."/>
            <person name="Miyauchi S."/>
            <person name="Morin E."/>
            <person name="Drula E."/>
            <person name="Courty P.E."/>
            <person name="Kohler A."/>
            <person name="Kuo A."/>
            <person name="LaButti K."/>
            <person name="Pangilinan J."/>
            <person name="Lipzen A."/>
            <person name="Riley R."/>
            <person name="Andreopoulos W."/>
            <person name="He G."/>
            <person name="Johnson J."/>
            <person name="Nolan M."/>
            <person name="Tritt A."/>
            <person name="Barry K.W."/>
            <person name="Grigoriev I.V."/>
            <person name="Nagy L.G."/>
            <person name="Hibbett D."/>
            <person name="Henrissat B."/>
            <person name="Matheny P.B."/>
            <person name="Labbe J."/>
            <person name="Martin F.M."/>
        </authorList>
    </citation>
    <scope>NUCLEOTIDE SEQUENCE</scope>
    <source>
        <strain evidence="1">FP105234-sp</strain>
    </source>
</reference>
<proteinExistence type="predicted"/>
<comment type="caution">
    <text evidence="1">The sequence shown here is derived from an EMBL/GenBank/DDBJ whole genome shotgun (WGS) entry which is preliminary data.</text>
</comment>
<keyword evidence="2" id="KW-1185">Reference proteome</keyword>
<sequence length="52" mass="5810">LRAYVNATRDNWAKLLPVLVHAYNSSVHSSTGRSPYFLLYGFHPKGAADFLS</sequence>
<protein>
    <submittedName>
        <fullName evidence="1">Uncharacterized protein</fullName>
    </submittedName>
</protein>
<feature type="non-terminal residue" evidence="1">
    <location>
        <position position="52"/>
    </location>
</feature>
<dbReference type="Proteomes" id="UP000814033">
    <property type="component" value="Unassembled WGS sequence"/>
</dbReference>
<feature type="non-terminal residue" evidence="1">
    <location>
        <position position="1"/>
    </location>
</feature>
<dbReference type="EMBL" id="MU276462">
    <property type="protein sequence ID" value="KAI0038573.1"/>
    <property type="molecule type" value="Genomic_DNA"/>
</dbReference>
<organism evidence="1 2">
    <name type="scientific">Auriscalpium vulgare</name>
    <dbReference type="NCBI Taxonomy" id="40419"/>
    <lineage>
        <taxon>Eukaryota</taxon>
        <taxon>Fungi</taxon>
        <taxon>Dikarya</taxon>
        <taxon>Basidiomycota</taxon>
        <taxon>Agaricomycotina</taxon>
        <taxon>Agaricomycetes</taxon>
        <taxon>Russulales</taxon>
        <taxon>Auriscalpiaceae</taxon>
        <taxon>Auriscalpium</taxon>
    </lineage>
</organism>
<name>A0ACB8R439_9AGAM</name>
<evidence type="ECO:0000313" key="2">
    <source>
        <dbReference type="Proteomes" id="UP000814033"/>
    </source>
</evidence>